<organism evidence="1 2">
    <name type="scientific">Mesorhabditis spiculigera</name>
    <dbReference type="NCBI Taxonomy" id="96644"/>
    <lineage>
        <taxon>Eukaryota</taxon>
        <taxon>Metazoa</taxon>
        <taxon>Ecdysozoa</taxon>
        <taxon>Nematoda</taxon>
        <taxon>Chromadorea</taxon>
        <taxon>Rhabditida</taxon>
        <taxon>Rhabditina</taxon>
        <taxon>Rhabditomorpha</taxon>
        <taxon>Rhabditoidea</taxon>
        <taxon>Rhabditidae</taxon>
        <taxon>Mesorhabditinae</taxon>
        <taxon>Mesorhabditis</taxon>
    </lineage>
</organism>
<dbReference type="AlphaFoldDB" id="A0AA36FUS2"/>
<comment type="caution">
    <text evidence="1">The sequence shown here is derived from an EMBL/GenBank/DDBJ whole genome shotgun (WGS) entry which is preliminary data.</text>
</comment>
<reference evidence="1" key="1">
    <citation type="submission" date="2023-06" db="EMBL/GenBank/DDBJ databases">
        <authorList>
            <person name="Delattre M."/>
        </authorList>
    </citation>
    <scope>NUCLEOTIDE SEQUENCE</scope>
    <source>
        <strain evidence="1">AF72</strain>
    </source>
</reference>
<gene>
    <name evidence="1" type="ORF">MSPICULIGERA_LOCUS4392</name>
</gene>
<name>A0AA36FUS2_9BILA</name>
<sequence length="236" mass="27089">MPVDSFDFRKLSETQRTAVYHHLRFSEKLELRRVAKVFMERPAHRLLFATRFDGVAVFCPCEAADRRGTEIRVVASRVGRTTFMIKLGNPVLPMEMQYYDYSEVAQAPSVLKTIDSKKKQHKFVNRLTASIPPHSVYFWHHECGYAGGCVRPYIDVLRWSIKAEHTRWTVEGLPEVLQQERETLRRQNSCVVSELGLRCFTQEILSLVVQGSSSTRMTMNIVDLAGTIAVARRLLA</sequence>
<feature type="non-terminal residue" evidence="1">
    <location>
        <position position="236"/>
    </location>
</feature>
<protein>
    <submittedName>
        <fullName evidence="1">Uncharacterized protein</fullName>
    </submittedName>
</protein>
<accession>A0AA36FUS2</accession>
<evidence type="ECO:0000313" key="1">
    <source>
        <dbReference type="EMBL" id="CAJ0565762.1"/>
    </source>
</evidence>
<proteinExistence type="predicted"/>
<dbReference type="EMBL" id="CATQJA010001100">
    <property type="protein sequence ID" value="CAJ0565762.1"/>
    <property type="molecule type" value="Genomic_DNA"/>
</dbReference>
<evidence type="ECO:0000313" key="2">
    <source>
        <dbReference type="Proteomes" id="UP001177023"/>
    </source>
</evidence>
<keyword evidence="2" id="KW-1185">Reference proteome</keyword>
<dbReference type="Proteomes" id="UP001177023">
    <property type="component" value="Unassembled WGS sequence"/>
</dbReference>